<gene>
    <name evidence="1" type="ORF">METZ01_LOCUS206269</name>
</gene>
<dbReference type="AlphaFoldDB" id="A0A382ESP9"/>
<dbReference type="PANTHER" id="PTHR33383">
    <property type="entry name" value="MEMBRANE PROTEIN INSERTION EFFICIENCY FACTOR-RELATED"/>
    <property type="match status" value="1"/>
</dbReference>
<evidence type="ECO:0000313" key="1">
    <source>
        <dbReference type="EMBL" id="SVB53415.1"/>
    </source>
</evidence>
<protein>
    <recommendedName>
        <fullName evidence="2">Membrane protein insertion efficiency factor YidD</fullName>
    </recommendedName>
</protein>
<dbReference type="Pfam" id="PF01809">
    <property type="entry name" value="YidD"/>
    <property type="match status" value="1"/>
</dbReference>
<dbReference type="InterPro" id="IPR002696">
    <property type="entry name" value="Membr_insert_effic_factor_YidD"/>
</dbReference>
<dbReference type="EMBL" id="UINC01045988">
    <property type="protein sequence ID" value="SVB53415.1"/>
    <property type="molecule type" value="Genomic_DNA"/>
</dbReference>
<organism evidence="1">
    <name type="scientific">marine metagenome</name>
    <dbReference type="NCBI Taxonomy" id="408172"/>
    <lineage>
        <taxon>unclassified sequences</taxon>
        <taxon>metagenomes</taxon>
        <taxon>ecological metagenomes</taxon>
    </lineage>
</organism>
<reference evidence="1" key="1">
    <citation type="submission" date="2018-05" db="EMBL/GenBank/DDBJ databases">
        <authorList>
            <person name="Lanie J.A."/>
            <person name="Ng W.-L."/>
            <person name="Kazmierczak K.M."/>
            <person name="Andrzejewski T.M."/>
            <person name="Davidsen T.M."/>
            <person name="Wayne K.J."/>
            <person name="Tettelin H."/>
            <person name="Glass J.I."/>
            <person name="Rusch D."/>
            <person name="Podicherti R."/>
            <person name="Tsui H.-C.T."/>
            <person name="Winkler M.E."/>
        </authorList>
    </citation>
    <scope>NUCLEOTIDE SEQUENCE</scope>
</reference>
<dbReference type="NCBIfam" id="TIGR00278">
    <property type="entry name" value="membrane protein insertion efficiency factor YidD"/>
    <property type="match status" value="1"/>
</dbReference>
<evidence type="ECO:0008006" key="2">
    <source>
        <dbReference type="Google" id="ProtNLM"/>
    </source>
</evidence>
<dbReference type="HAMAP" id="MF_00386">
    <property type="entry name" value="UPF0161_YidD"/>
    <property type="match status" value="1"/>
</dbReference>
<dbReference type="PANTHER" id="PTHR33383:SF1">
    <property type="entry name" value="MEMBRANE PROTEIN INSERTION EFFICIENCY FACTOR-RELATED"/>
    <property type="match status" value="1"/>
</dbReference>
<sequence>MYSSSKNHENQNRNFVIKTLVSIIGAYQVIFSGRPSTCRFFPSCSSYAIESFDKQGFFKGFFLTIKRISRCNPWGGHGLDPVPENKRRINV</sequence>
<dbReference type="SMART" id="SM01234">
    <property type="entry name" value="Haemolytic"/>
    <property type="match status" value="1"/>
</dbReference>
<proteinExistence type="inferred from homology"/>
<accession>A0A382ESP9</accession>
<name>A0A382ESP9_9ZZZZ</name>